<dbReference type="InterPro" id="IPR000534">
    <property type="entry name" value="Semialdehyde_DH_NAD-bd"/>
</dbReference>
<evidence type="ECO:0000256" key="11">
    <source>
        <dbReference type="HAMAP-Rule" id="MF_00150"/>
    </source>
</evidence>
<keyword evidence="6 11" id="KW-0521">NADP</keyword>
<comment type="subunit">
    <text evidence="10">Homodimer.</text>
</comment>
<dbReference type="CDD" id="cd17895">
    <property type="entry name" value="AGPR_1_N"/>
    <property type="match status" value="1"/>
</dbReference>
<feature type="site" description="Transition state stabilizer" evidence="10">
    <location>
        <position position="557"/>
    </location>
</feature>
<comment type="similarity">
    <text evidence="1">In the N-terminal section; belongs to the acetylglutamate kinase family.</text>
</comment>
<dbReference type="Proteomes" id="UP000009342">
    <property type="component" value="Unassembled WGS sequence"/>
</dbReference>
<evidence type="ECO:0000256" key="2">
    <source>
        <dbReference type="ARBA" id="ARBA00007239"/>
    </source>
</evidence>
<dbReference type="InterPro" id="IPR036393">
    <property type="entry name" value="AceGlu_kinase-like_sf"/>
</dbReference>
<dbReference type="EMBL" id="CAKZ01000216">
    <property type="protein sequence ID" value="CCJ83604.1"/>
    <property type="molecule type" value="Genomic_DNA"/>
</dbReference>
<dbReference type="SUPFAM" id="SSF53633">
    <property type="entry name" value="Carbamate kinase-like"/>
    <property type="match status" value="1"/>
</dbReference>
<dbReference type="InterPro" id="IPR004662">
    <property type="entry name" value="AcgluKinase_fam"/>
</dbReference>
<comment type="similarity">
    <text evidence="11">Belongs to the NAGSA dehydrogenase family. Type 1 subfamily.</text>
</comment>
<dbReference type="CDD" id="cd23934">
    <property type="entry name" value="AGPR_1_C"/>
    <property type="match status" value="1"/>
</dbReference>
<feature type="site" description="Transition state stabilizer" evidence="10">
    <location>
        <position position="348"/>
    </location>
</feature>
<feature type="binding site" evidence="10">
    <location>
        <begin position="549"/>
        <end position="551"/>
    </location>
    <ligand>
        <name>ATP</name>
        <dbReference type="ChEBI" id="CHEBI:30616"/>
    </ligand>
</feature>
<evidence type="ECO:0000256" key="5">
    <source>
        <dbReference type="ARBA" id="ARBA00022605"/>
    </source>
</evidence>
<dbReference type="GO" id="GO:0003942">
    <property type="term" value="F:N-acetyl-gamma-glutamyl-phosphate reductase activity"/>
    <property type="evidence" value="ECO:0007669"/>
    <property type="project" value="UniProtKB-EC"/>
</dbReference>
<evidence type="ECO:0000313" key="15">
    <source>
        <dbReference type="Proteomes" id="UP000009342"/>
    </source>
</evidence>
<keyword evidence="3 10" id="KW-0963">Cytoplasm</keyword>
<evidence type="ECO:0000259" key="13">
    <source>
        <dbReference type="SMART" id="SM00859"/>
    </source>
</evidence>
<dbReference type="InterPro" id="IPR058924">
    <property type="entry name" value="AGPR_dimerisation_dom"/>
</dbReference>
<keyword evidence="9" id="KW-0511">Multifunctional enzyme</keyword>
<feature type="binding site" evidence="10">
    <location>
        <position position="406"/>
    </location>
    <ligand>
        <name>substrate</name>
    </ligand>
</feature>
<organism evidence="14 15">
    <name type="scientific">Cronobacter dublinensis 1210</name>
    <dbReference type="NCBI Taxonomy" id="1208656"/>
    <lineage>
        <taxon>Bacteria</taxon>
        <taxon>Pseudomonadati</taxon>
        <taxon>Pseudomonadota</taxon>
        <taxon>Gammaproteobacteria</taxon>
        <taxon>Enterobacterales</taxon>
        <taxon>Enterobacteriaceae</taxon>
        <taxon>Cronobacter</taxon>
    </lineage>
</organism>
<dbReference type="Pfam" id="PF00696">
    <property type="entry name" value="AA_kinase"/>
    <property type="match status" value="1"/>
</dbReference>
<dbReference type="PANTHER" id="PTHR32338:SF10">
    <property type="entry name" value="N-ACETYL-GAMMA-GLUTAMYL-PHOSPHATE REDUCTASE, CHLOROPLASTIC-RELATED"/>
    <property type="match status" value="1"/>
</dbReference>
<keyword evidence="10" id="KW-0808">Transferase</keyword>
<evidence type="ECO:0000313" key="14">
    <source>
        <dbReference type="EMBL" id="CCJ83604.1"/>
    </source>
</evidence>
<evidence type="ECO:0000256" key="1">
    <source>
        <dbReference type="ARBA" id="ARBA00006830"/>
    </source>
</evidence>
<evidence type="ECO:0000256" key="3">
    <source>
        <dbReference type="ARBA" id="ARBA00022490"/>
    </source>
</evidence>
<gene>
    <name evidence="11" type="primary">argC</name>
    <name evidence="10" type="synonym">argB</name>
    <name evidence="14" type="ORF">BN134_4384</name>
</gene>
<dbReference type="InterPro" id="IPR050085">
    <property type="entry name" value="AGPR"/>
</dbReference>
<dbReference type="Gene3D" id="3.40.50.720">
    <property type="entry name" value="NAD(P)-binding Rossmann-like Domain"/>
    <property type="match status" value="1"/>
</dbReference>
<dbReference type="SUPFAM" id="SSF55347">
    <property type="entry name" value="Glyceraldehyde-3-phosphate dehydrogenase-like, C-terminal domain"/>
    <property type="match status" value="1"/>
</dbReference>
<dbReference type="InterPro" id="IPR000706">
    <property type="entry name" value="AGPR_type-1"/>
</dbReference>
<dbReference type="Gene3D" id="3.40.1160.10">
    <property type="entry name" value="Acetylglutamate kinase-like"/>
    <property type="match status" value="1"/>
</dbReference>
<keyword evidence="8 11" id="KW-0560">Oxidoreductase</keyword>
<comment type="pathway">
    <text evidence="11">Amino-acid biosynthesis; L-arginine biosynthesis; N(2)-acetyl-L-ornithine from L-glutamate: step 3/4.</text>
</comment>
<dbReference type="HAMAP" id="MF_00082">
    <property type="entry name" value="ArgB"/>
    <property type="match status" value="1"/>
</dbReference>
<dbReference type="Gene3D" id="3.30.360.10">
    <property type="entry name" value="Dihydrodipicolinate Reductase, domain 2"/>
    <property type="match status" value="1"/>
</dbReference>
<dbReference type="PROSITE" id="PS01224">
    <property type="entry name" value="ARGC"/>
    <property type="match status" value="1"/>
</dbReference>
<reference evidence="15" key="1">
    <citation type="journal article" date="2012" name="PLoS ONE">
        <title>Comparative analysis of genome sequences covering the seven cronobacter species.</title>
        <authorList>
            <person name="Joseph S."/>
            <person name="Desai P."/>
            <person name="Ji Y."/>
            <person name="Cummings C.A."/>
            <person name="Shih R."/>
            <person name="Degoricija L."/>
            <person name="Rico A."/>
            <person name="Brzoska P."/>
            <person name="Hamby S.E."/>
            <person name="Masood N."/>
            <person name="Hariri S."/>
            <person name="Sonbol H."/>
            <person name="Chuzhanova N."/>
            <person name="McClelland M."/>
            <person name="Furtado M.R."/>
            <person name="Forsythe S.J."/>
        </authorList>
    </citation>
    <scope>NUCLEOTIDE SEQUENCE [LARGE SCALE GENOMIC DNA]</scope>
    <source>
        <strain evidence="15">1210</strain>
    </source>
</reference>
<comment type="pathway">
    <text evidence="10">Amino-acid biosynthesis; L-arginine biosynthesis; N(2)-acetyl-L-ornithine from L-glutamate: step 2/4.</text>
</comment>
<name>A0ABM9QDD6_9ENTR</name>
<keyword evidence="7" id="KW-0809">Transit peptide</keyword>
<keyword evidence="15" id="KW-1185">Reference proteome</keyword>
<feature type="binding site" evidence="10">
    <location>
        <begin position="384"/>
        <end position="385"/>
    </location>
    <ligand>
        <name>substrate</name>
    </ligand>
</feature>
<evidence type="ECO:0000256" key="7">
    <source>
        <dbReference type="ARBA" id="ARBA00022946"/>
    </source>
</evidence>
<dbReference type="Pfam" id="PF01118">
    <property type="entry name" value="Semialdhyde_dh"/>
    <property type="match status" value="1"/>
</dbReference>
<evidence type="ECO:0000256" key="4">
    <source>
        <dbReference type="ARBA" id="ARBA00022571"/>
    </source>
</evidence>
<comment type="subcellular location">
    <subcellularLocation>
        <location evidence="10">Cytoplasm</location>
    </subcellularLocation>
</comment>
<comment type="similarity">
    <text evidence="2">In the C-terminal section; belongs to the NAGSA dehydrogenase family.</text>
</comment>
<keyword evidence="5 10" id="KW-0028">Amino-acid biosynthesis</keyword>
<comment type="function">
    <text evidence="11">Catalyzes the NADPH-dependent reduction of N-acetyl-5-glutamyl phosphate to yield N-acetyl-L-glutamate 5-semialdehyde.</text>
</comment>
<keyword evidence="10" id="KW-0067">ATP-binding</keyword>
<feature type="domain" description="Semialdehyde dehydrogenase NAD-binding" evidence="13">
    <location>
        <begin position="3"/>
        <end position="146"/>
    </location>
</feature>
<dbReference type="EC" id="1.2.1.38" evidence="11"/>
<dbReference type="InterPro" id="IPR023013">
    <property type="entry name" value="AGPR_AS"/>
</dbReference>
<dbReference type="InterPro" id="IPR036291">
    <property type="entry name" value="NAD(P)-bd_dom_sf"/>
</dbReference>
<protein>
    <recommendedName>
        <fullName evidence="10 11">Multifunctional fusion protein</fullName>
    </recommendedName>
    <domain>
        <recommendedName>
            <fullName evidence="10">Acetylglutamate kinase</fullName>
            <ecNumber evidence="10">2.7.2.8</ecNumber>
        </recommendedName>
        <alternativeName>
            <fullName evidence="10">N-acetyl-L-glutamate 5-phosphotransferase</fullName>
        </alternativeName>
        <alternativeName>
            <fullName evidence="10">NAG kinase</fullName>
            <shortName evidence="10">NAGK</shortName>
        </alternativeName>
    </domain>
    <domain>
        <recommendedName>
            <fullName evidence="11">N-acetyl-gamma-glutamyl-phosphate reductase</fullName>
            <shortName evidence="11">AGPR</shortName>
            <ecNumber evidence="11">1.2.1.38</ecNumber>
        </recommendedName>
        <alternativeName>
            <fullName evidence="11">N-acetyl-glutamate semialdehyde dehydrogenase</fullName>
            <shortName evidence="11">NAGSA dehydrogenase</shortName>
        </alternativeName>
    </domain>
</protein>
<dbReference type="HAMAP" id="MF_00150">
    <property type="entry name" value="ArgC_type1"/>
    <property type="match status" value="1"/>
</dbReference>
<comment type="catalytic activity">
    <reaction evidence="10">
        <text>N-acetyl-L-glutamate + ATP = N-acetyl-L-glutamyl 5-phosphate + ADP</text>
        <dbReference type="Rhea" id="RHEA:14629"/>
        <dbReference type="ChEBI" id="CHEBI:30616"/>
        <dbReference type="ChEBI" id="CHEBI:44337"/>
        <dbReference type="ChEBI" id="CHEBI:57936"/>
        <dbReference type="ChEBI" id="CHEBI:456216"/>
        <dbReference type="EC" id="2.7.2.8"/>
    </reaction>
</comment>
<dbReference type="NCBIfam" id="TIGR01850">
    <property type="entry name" value="argC"/>
    <property type="match status" value="1"/>
</dbReference>
<dbReference type="NCBIfam" id="TIGR00761">
    <property type="entry name" value="argB"/>
    <property type="match status" value="1"/>
</dbReference>
<feature type="active site" evidence="11 12">
    <location>
        <position position="154"/>
    </location>
</feature>
<comment type="catalytic activity">
    <reaction evidence="11">
        <text>N-acetyl-L-glutamate 5-semialdehyde + phosphate + NADP(+) = N-acetyl-L-glutamyl 5-phosphate + NADPH + H(+)</text>
        <dbReference type="Rhea" id="RHEA:21588"/>
        <dbReference type="ChEBI" id="CHEBI:15378"/>
        <dbReference type="ChEBI" id="CHEBI:29123"/>
        <dbReference type="ChEBI" id="CHEBI:43474"/>
        <dbReference type="ChEBI" id="CHEBI:57783"/>
        <dbReference type="ChEBI" id="CHEBI:57936"/>
        <dbReference type="ChEBI" id="CHEBI:58349"/>
        <dbReference type="EC" id="1.2.1.38"/>
    </reaction>
</comment>
<comment type="function">
    <text evidence="10">Catalyzes the ATP-dependent phosphorylation of N-acetyl-L-glutamate.</text>
</comment>
<evidence type="ECO:0000256" key="12">
    <source>
        <dbReference type="PROSITE-ProRule" id="PRU10010"/>
    </source>
</evidence>
<comment type="similarity">
    <text evidence="10">Belongs to the acetylglutamate kinase family. ArgB subfamily.</text>
</comment>
<evidence type="ECO:0000256" key="6">
    <source>
        <dbReference type="ARBA" id="ARBA00022857"/>
    </source>
</evidence>
<dbReference type="EC" id="2.7.2.8" evidence="10"/>
<dbReference type="Pfam" id="PF22698">
    <property type="entry name" value="Semialdhyde_dhC_1"/>
    <property type="match status" value="1"/>
</dbReference>
<feature type="binding site" evidence="10">
    <location>
        <begin position="521"/>
        <end position="526"/>
    </location>
    <ligand>
        <name>ATP</name>
        <dbReference type="ChEBI" id="CHEBI:30616"/>
    </ligand>
</feature>
<proteinExistence type="inferred from homology"/>
<dbReference type="InterPro" id="IPR001048">
    <property type="entry name" value="Asp/Glu/Uridylate_kinase"/>
</dbReference>
<keyword evidence="10" id="KW-0547">Nucleotide-binding</keyword>
<feature type="binding site" evidence="10">
    <location>
        <position position="498"/>
    </location>
    <ligand>
        <name>substrate</name>
    </ligand>
</feature>
<dbReference type="InterPro" id="IPR041731">
    <property type="entry name" value="NAGK-NC"/>
</dbReference>
<dbReference type="CDD" id="cd04249">
    <property type="entry name" value="AAK_NAGK-NC"/>
    <property type="match status" value="1"/>
</dbReference>
<evidence type="ECO:0000256" key="8">
    <source>
        <dbReference type="ARBA" id="ARBA00023002"/>
    </source>
</evidence>
<evidence type="ECO:0000256" key="9">
    <source>
        <dbReference type="ARBA" id="ARBA00023268"/>
    </source>
</evidence>
<keyword evidence="4 10" id="KW-0055">Arginine biosynthesis</keyword>
<dbReference type="InterPro" id="IPR037528">
    <property type="entry name" value="ArgB"/>
</dbReference>
<comment type="caution">
    <text evidence="14">The sequence shown here is derived from an EMBL/GenBank/DDBJ whole genome shotgun (WGS) entry which is preliminary data.</text>
</comment>
<keyword evidence="10" id="KW-0418">Kinase</keyword>
<accession>A0ABM9QDD6</accession>
<sequence length="598" mass="64007">MLNTLIVGASGYAGAELATYVNRHPHMNITALTVSAQSNDAGKLISSLHPQLKGVLDLPLQPMSDIREFTDGVDVVFLATAHEVSHDLAPQFLDAGCVVFDLSGAFRVNDAAFYEKFYGFTHQHPHLLEQAVYGLAEWNRDALKDAALVAVPGCYPTAAQLSLKPLIDADLLDLNQWPVINATSGVSGAGRKAALSNSFCEVSLQPYGIFNHRHQPEIANHLGAEVIFTPHLGSFPRGILETITCRLKPGVSTQQVAATFQDAYADKPLVRLYDSGVPALKNVVGLPFCDIGFAVQGEHLIVVATEDNLLKGRRRAGGAMYEYSFWLCRNAVSYLTESGVMMNPLIIKLGGVLLDSEEALERLFTALVNYRQEHQRPLVIVHGGGCLVDDLMKQLNLPVKKKNGLRVTPADQIDIITGALAGTANKTLLAWAKKHHIASVGLFLGDGDSVSVTPLDEELGHVGQAQPGSPKLITTLLENGFMPVISSIGVTDDGKLMNVNADQAATALAATLGADLILLSDVSGILDGKGQRIAEMTAAKAEQLIEQGIITDGMIVKVHAALDAARTLGRPVDIASWRHAEQLPALFNGVSIGTRILA</sequence>
<dbReference type="PANTHER" id="PTHR32338">
    <property type="entry name" value="N-ACETYL-GAMMA-GLUTAMYL-PHOSPHATE REDUCTASE, CHLOROPLASTIC-RELATED-RELATED"/>
    <property type="match status" value="1"/>
</dbReference>
<dbReference type="SMART" id="SM00859">
    <property type="entry name" value="Semialdhyde_dh"/>
    <property type="match status" value="1"/>
</dbReference>
<evidence type="ECO:0000256" key="10">
    <source>
        <dbReference type="HAMAP-Rule" id="MF_00082"/>
    </source>
</evidence>
<dbReference type="SUPFAM" id="SSF51735">
    <property type="entry name" value="NAD(P)-binding Rossmann-fold domains"/>
    <property type="match status" value="1"/>
</dbReference>